<feature type="transmembrane region" description="Helical" evidence="5">
    <location>
        <begin position="269"/>
        <end position="286"/>
    </location>
</feature>
<dbReference type="OrthoDB" id="6415790at2759"/>
<dbReference type="GO" id="GO:0008521">
    <property type="term" value="F:acetyl-CoA transmembrane transporter activity"/>
    <property type="evidence" value="ECO:0007669"/>
    <property type="project" value="InterPro"/>
</dbReference>
<feature type="transmembrane region" description="Helical" evidence="5">
    <location>
        <begin position="213"/>
        <end position="236"/>
    </location>
</feature>
<feature type="transmembrane region" description="Helical" evidence="5">
    <location>
        <begin position="371"/>
        <end position="396"/>
    </location>
</feature>
<feature type="transmembrane region" description="Helical" evidence="5">
    <location>
        <begin position="102"/>
        <end position="119"/>
    </location>
</feature>
<name>A0A2S2Q002_9HEMI</name>
<evidence type="ECO:0000313" key="8">
    <source>
        <dbReference type="RefSeq" id="XP_025423259.1"/>
    </source>
</evidence>
<reference evidence="8" key="2">
    <citation type="submission" date="2025-04" db="UniProtKB">
        <authorList>
            <consortium name="RefSeq"/>
        </authorList>
    </citation>
    <scope>IDENTIFICATION</scope>
    <source>
        <tissue evidence="8">Whole body</tissue>
    </source>
</reference>
<dbReference type="EMBL" id="GGMS01001747">
    <property type="protein sequence ID" value="MBY70950.1"/>
    <property type="molecule type" value="Transcribed_RNA"/>
</dbReference>
<keyword evidence="7" id="KW-1185">Reference proteome</keyword>
<dbReference type="SUPFAM" id="SSF103473">
    <property type="entry name" value="MFS general substrate transporter"/>
    <property type="match status" value="1"/>
</dbReference>
<evidence type="ECO:0000256" key="3">
    <source>
        <dbReference type="ARBA" id="ARBA00022989"/>
    </source>
</evidence>
<accession>A0A2S2Q002</accession>
<dbReference type="Pfam" id="PF13000">
    <property type="entry name" value="Acatn"/>
    <property type="match status" value="2"/>
</dbReference>
<dbReference type="InterPro" id="IPR036259">
    <property type="entry name" value="MFS_trans_sf"/>
</dbReference>
<organism evidence="6">
    <name type="scientific">Sipha flava</name>
    <name type="common">yellow sugarcane aphid</name>
    <dbReference type="NCBI Taxonomy" id="143950"/>
    <lineage>
        <taxon>Eukaryota</taxon>
        <taxon>Metazoa</taxon>
        <taxon>Ecdysozoa</taxon>
        <taxon>Arthropoda</taxon>
        <taxon>Hexapoda</taxon>
        <taxon>Insecta</taxon>
        <taxon>Pterygota</taxon>
        <taxon>Neoptera</taxon>
        <taxon>Paraneoptera</taxon>
        <taxon>Hemiptera</taxon>
        <taxon>Sternorrhyncha</taxon>
        <taxon>Aphidomorpha</taxon>
        <taxon>Aphidoidea</taxon>
        <taxon>Aphididae</taxon>
        <taxon>Sipha</taxon>
    </lineage>
</organism>
<dbReference type="Proteomes" id="UP000694846">
    <property type="component" value="Unplaced"/>
</dbReference>
<comment type="subcellular location">
    <subcellularLocation>
        <location evidence="1">Membrane</location>
        <topology evidence="1">Multi-pass membrane protein</topology>
    </subcellularLocation>
</comment>
<dbReference type="InterPro" id="IPR024371">
    <property type="entry name" value="AcetylCoA_trans_1-like"/>
</dbReference>
<dbReference type="PANTHER" id="PTHR12778">
    <property type="entry name" value="SOLUTE CARRIER FAMILY 33 ACETYL-COA TRANSPORTER -RELATED"/>
    <property type="match status" value="1"/>
</dbReference>
<feature type="transmembrane region" description="Helical" evidence="5">
    <location>
        <begin position="34"/>
        <end position="58"/>
    </location>
</feature>
<dbReference type="RefSeq" id="XP_025423259.1">
    <property type="nucleotide sequence ID" value="XM_025567474.1"/>
</dbReference>
<dbReference type="GO" id="GO:0035348">
    <property type="term" value="P:acetyl-CoA transmembrane transport"/>
    <property type="evidence" value="ECO:0007669"/>
    <property type="project" value="InterPro"/>
</dbReference>
<protein>
    <submittedName>
        <fullName evidence="6 8">Acetyl-coenzyme A transporter 1</fullName>
    </submittedName>
</protein>
<keyword evidence="4 5" id="KW-0472">Membrane</keyword>
<sequence>MTKSVKNKNGSEEFTISLEFATEKPNLSGDWMNFFLLMLLYIIQGFPKGFAIGFSIILQSKKLVNYEDQAALSIALWPQWMKILWAPIVDASYIQWIGRRKCWLLLLQSFMGSMMIFMAKNIDDWLPETGKPNLKMLTTIIFIINILSATQDIVVDGWALTMLKKKNVSYCSTCNIIGIITGMFVSSICFVLLVSEDFSNKYFQITPGAGGLITIKTFIYTWGIFILIITLLIGVFKKEKNVKLEENYVKLNVVQNYKLLWKILKLSRVRILAVALITMRIGYISMENTVSNLKLIDAGISKDDMMMVGVLNYAISLSTPFFTSKYITSSKPMSYYLKIMPFKLLWAITYAALIYLTPNLIRKNEVIDVPIYYYVILGSIIFINEIMSVLMMLLVFSLFCRISDPRFGGTYMTLFNTLYFLGYLVSNTVVLKLIAIFTFSECSNEMNNNCSTADLKNLCKTIEGNCEVYIDGYYTIIVLNMVIGFIWYIVFRKTLIEYESLNQSQWLINVKQYKTTKLNDNRSISL</sequence>
<dbReference type="AlphaFoldDB" id="A0A2S2Q002"/>
<feature type="transmembrane region" description="Helical" evidence="5">
    <location>
        <begin position="335"/>
        <end position="356"/>
    </location>
</feature>
<evidence type="ECO:0000256" key="1">
    <source>
        <dbReference type="ARBA" id="ARBA00004141"/>
    </source>
</evidence>
<reference evidence="6" key="1">
    <citation type="submission" date="2018-04" db="EMBL/GenBank/DDBJ databases">
        <title>Transcriptome assembly of Sipha flava.</title>
        <authorList>
            <person name="Scully E.D."/>
            <person name="Geib S.M."/>
            <person name="Palmer N.A."/>
            <person name="Koch K."/>
            <person name="Bradshaw J."/>
            <person name="Heng-Moss T."/>
            <person name="Sarath G."/>
        </authorList>
    </citation>
    <scope>NUCLEOTIDE SEQUENCE</scope>
</reference>
<dbReference type="PANTHER" id="PTHR12778:SF9">
    <property type="entry name" value="ACETYL-COENZYME A TRANSPORTER 1"/>
    <property type="match status" value="1"/>
</dbReference>
<evidence type="ECO:0000256" key="2">
    <source>
        <dbReference type="ARBA" id="ARBA00022692"/>
    </source>
</evidence>
<feature type="transmembrane region" description="Helical" evidence="5">
    <location>
        <begin position="473"/>
        <end position="491"/>
    </location>
</feature>
<dbReference type="GO" id="GO:0016020">
    <property type="term" value="C:membrane"/>
    <property type="evidence" value="ECO:0007669"/>
    <property type="project" value="UniProtKB-SubCell"/>
</dbReference>
<evidence type="ECO:0000256" key="5">
    <source>
        <dbReference type="SAM" id="Phobius"/>
    </source>
</evidence>
<proteinExistence type="predicted"/>
<feature type="transmembrane region" description="Helical" evidence="5">
    <location>
        <begin position="417"/>
        <end position="439"/>
    </location>
</feature>
<keyword evidence="3 5" id="KW-1133">Transmembrane helix</keyword>
<feature type="transmembrane region" description="Helical" evidence="5">
    <location>
        <begin position="139"/>
        <end position="161"/>
    </location>
</feature>
<feature type="transmembrane region" description="Helical" evidence="5">
    <location>
        <begin position="306"/>
        <end position="323"/>
    </location>
</feature>
<feature type="transmembrane region" description="Helical" evidence="5">
    <location>
        <begin position="173"/>
        <end position="193"/>
    </location>
</feature>
<evidence type="ECO:0000313" key="7">
    <source>
        <dbReference type="Proteomes" id="UP000694846"/>
    </source>
</evidence>
<evidence type="ECO:0000256" key="4">
    <source>
        <dbReference type="ARBA" id="ARBA00023136"/>
    </source>
</evidence>
<evidence type="ECO:0000313" key="6">
    <source>
        <dbReference type="EMBL" id="MBY70950.1"/>
    </source>
</evidence>
<dbReference type="InterPro" id="IPR004752">
    <property type="entry name" value="AmpG_permease/AT-1"/>
</dbReference>
<gene>
    <name evidence="6" type="primary">SLC33A1_5</name>
    <name evidence="8" type="synonym">LOC112692719</name>
    <name evidence="6" type="ORF">g.95672</name>
</gene>
<keyword evidence="2 5" id="KW-0812">Transmembrane</keyword>